<gene>
    <name evidence="11" type="ORF">MPUS1402_LOCUS3420</name>
</gene>
<dbReference type="InterPro" id="IPR024598">
    <property type="entry name" value="SF3a60/Prp9_C"/>
</dbReference>
<dbReference type="GO" id="GO:0000398">
    <property type="term" value="P:mRNA splicing, via spliceosome"/>
    <property type="evidence" value="ECO:0007669"/>
    <property type="project" value="InterPro"/>
</dbReference>
<evidence type="ECO:0000256" key="6">
    <source>
        <dbReference type="ARBA" id="ARBA00022833"/>
    </source>
</evidence>
<evidence type="ECO:0000256" key="5">
    <source>
        <dbReference type="ARBA" id="ARBA00022771"/>
    </source>
</evidence>
<dbReference type="InterPro" id="IPR025086">
    <property type="entry name" value="SDE2/SF3A3_SAP"/>
</dbReference>
<dbReference type="Pfam" id="PF11931">
    <property type="entry name" value="SF3a60_Prp9_C"/>
    <property type="match status" value="1"/>
</dbReference>
<keyword evidence="6" id="KW-0862">Zinc</keyword>
<comment type="subcellular location">
    <subcellularLocation>
        <location evidence="1">Nucleus</location>
    </subcellularLocation>
</comment>
<evidence type="ECO:0000256" key="1">
    <source>
        <dbReference type="ARBA" id="ARBA00004123"/>
    </source>
</evidence>
<keyword evidence="8" id="KW-0539">Nucleus</keyword>
<accession>A0A7R9XWI3</accession>
<keyword evidence="4" id="KW-0479">Metal-binding</keyword>
<organism evidence="11">
    <name type="scientific">Micromonas pusilla</name>
    <name type="common">Picoplanktonic green alga</name>
    <name type="synonym">Chromulina pusilla</name>
    <dbReference type="NCBI Taxonomy" id="38833"/>
    <lineage>
        <taxon>Eukaryota</taxon>
        <taxon>Viridiplantae</taxon>
        <taxon>Chlorophyta</taxon>
        <taxon>Mamiellophyceae</taxon>
        <taxon>Mamiellales</taxon>
        <taxon>Mamiellaceae</taxon>
        <taxon>Micromonas</taxon>
    </lineage>
</organism>
<dbReference type="InterPro" id="IPR031774">
    <property type="entry name" value="SF3A3_dom"/>
</dbReference>
<sequence>MASTLLEQTREAHEAIERLERFIVSDFKTEAVTHKERLAQNHRVNRALDEMASRAKRLRATYEDADGARKEEIAALGGGANVFAAFYDRLRESREYHRAYSGFHAADPEQTLVAPFRENVAIAFSGEEANGRYLDLHFAHRAFVNGAFGRKCEYISYLVDLGADGAFASSGGGKGGGDDADDTKTNNAMTPDRAKKFTRAYGEYLDELLAYLEDFHARTRPLTFAETAKKKASDEFEKLWSDGDARGWEDKGVGANAGDDDGNEAALADLAAFATTEEMEAALGGVDGVTAALKAAGLKAGGTATERAARLWSTRGRTLADLDAKLFNKGLRPASAIDGAERAKREARAKDIARREHFIAALLEHLSQVLDATKGNVEKKATLSAAELEAEAEEDDDFLEEEASDEDEEVYNPLKLPLGWDGKPIPYWLYKLHGLNLEFTCEICGNYSYWGRRAFEQHFKQFRHVHGMRCLGIPNTKAFAEVTSIADALSLHKALDSRKDGKWDRKTDEEYEDADGNVYNKKTYEDLRKQGLI</sequence>
<feature type="compositionally biased region" description="Acidic residues" evidence="9">
    <location>
        <begin position="388"/>
        <end position="409"/>
    </location>
</feature>
<proteinExistence type="inferred from homology"/>
<dbReference type="InterPro" id="IPR000690">
    <property type="entry name" value="Matrin/U1-C_Znf_C2H2"/>
</dbReference>
<dbReference type="PROSITE" id="PS50171">
    <property type="entry name" value="ZF_MATRIN"/>
    <property type="match status" value="1"/>
</dbReference>
<evidence type="ECO:0000259" key="10">
    <source>
        <dbReference type="PROSITE" id="PS50171"/>
    </source>
</evidence>
<evidence type="ECO:0000256" key="3">
    <source>
        <dbReference type="ARBA" id="ARBA00022664"/>
    </source>
</evidence>
<dbReference type="AlphaFoldDB" id="A0A7R9XWI3"/>
<evidence type="ECO:0000256" key="9">
    <source>
        <dbReference type="SAM" id="MobiDB-lite"/>
    </source>
</evidence>
<evidence type="ECO:0000256" key="7">
    <source>
        <dbReference type="ARBA" id="ARBA00023187"/>
    </source>
</evidence>
<dbReference type="PANTHER" id="PTHR12786">
    <property type="entry name" value="SPLICING FACTOR SF3A-RELATED"/>
    <property type="match status" value="1"/>
</dbReference>
<name>A0A7R9XWI3_MICPS</name>
<dbReference type="GO" id="GO:0003723">
    <property type="term" value="F:RNA binding"/>
    <property type="evidence" value="ECO:0007669"/>
    <property type="project" value="InterPro"/>
</dbReference>
<dbReference type="GO" id="GO:0005681">
    <property type="term" value="C:spliceosomal complex"/>
    <property type="evidence" value="ECO:0007669"/>
    <property type="project" value="InterPro"/>
</dbReference>
<evidence type="ECO:0000256" key="8">
    <source>
        <dbReference type="ARBA" id="ARBA00023242"/>
    </source>
</evidence>
<protein>
    <recommendedName>
        <fullName evidence="10">Matrin-type domain-containing protein</fullName>
    </recommendedName>
</protein>
<dbReference type="PANTHER" id="PTHR12786:SF2">
    <property type="entry name" value="SPLICING FACTOR 3A SUBUNIT 3"/>
    <property type="match status" value="1"/>
</dbReference>
<dbReference type="EMBL" id="HBDY01004522">
    <property type="protein sequence ID" value="CAD8232709.1"/>
    <property type="molecule type" value="Transcribed_RNA"/>
</dbReference>
<evidence type="ECO:0000256" key="4">
    <source>
        <dbReference type="ARBA" id="ARBA00022723"/>
    </source>
</evidence>
<dbReference type="Pfam" id="PF16837">
    <property type="entry name" value="SF3A3"/>
    <property type="match status" value="1"/>
</dbReference>
<keyword evidence="7" id="KW-0508">mRNA splicing</keyword>
<dbReference type="GO" id="GO:0008270">
    <property type="term" value="F:zinc ion binding"/>
    <property type="evidence" value="ECO:0007669"/>
    <property type="project" value="UniProtKB-KW"/>
</dbReference>
<dbReference type="InterPro" id="IPR051421">
    <property type="entry name" value="RNA_Proc_DNA_Dmg_Regulator"/>
</dbReference>
<comment type="similarity">
    <text evidence="2">Belongs to the SF3A3 family.</text>
</comment>
<feature type="region of interest" description="Disordered" evidence="9">
    <location>
        <begin position="170"/>
        <end position="189"/>
    </location>
</feature>
<keyword evidence="3" id="KW-0507">mRNA processing</keyword>
<dbReference type="Pfam" id="PF13297">
    <property type="entry name" value="SDE2_2C"/>
    <property type="match status" value="1"/>
</dbReference>
<evidence type="ECO:0000313" key="11">
    <source>
        <dbReference type="EMBL" id="CAD8232709.1"/>
    </source>
</evidence>
<keyword evidence="5" id="KW-0863">Zinc-finger</keyword>
<evidence type="ECO:0000256" key="2">
    <source>
        <dbReference type="ARBA" id="ARBA00008776"/>
    </source>
</evidence>
<reference evidence="11" key="1">
    <citation type="submission" date="2021-01" db="EMBL/GenBank/DDBJ databases">
        <authorList>
            <person name="Corre E."/>
            <person name="Pelletier E."/>
            <person name="Niang G."/>
            <person name="Scheremetjew M."/>
            <person name="Finn R."/>
            <person name="Kale V."/>
            <person name="Holt S."/>
            <person name="Cochrane G."/>
            <person name="Meng A."/>
            <person name="Brown T."/>
            <person name="Cohen L."/>
        </authorList>
    </citation>
    <scope>NUCLEOTIDE SEQUENCE</scope>
    <source>
        <strain evidence="11">RCC1614</strain>
    </source>
</reference>
<feature type="region of interest" description="Disordered" evidence="9">
    <location>
        <begin position="386"/>
        <end position="409"/>
    </location>
</feature>
<feature type="domain" description="Matrin-type" evidence="10">
    <location>
        <begin position="439"/>
        <end position="470"/>
    </location>
</feature>